<reference evidence="3" key="1">
    <citation type="submission" date="2017-02" db="EMBL/GenBank/DDBJ databases">
        <title>Delineation of Paenibacillus larvae strains originating from foulbrood outbreaks.</title>
        <authorList>
            <person name="Beims H."/>
            <person name="Bunk B."/>
            <person name="Sproeer C."/>
            <person name="Mohr K.I."/>
            <person name="Pradella S."/>
            <person name="Guenther G."/>
            <person name="Rohde M."/>
            <person name="von der Ohe W."/>
            <person name="Steinert M."/>
        </authorList>
    </citation>
    <scope>NUCLEOTIDE SEQUENCE [LARGE SCALE GENOMIC DNA]</scope>
    <source>
        <strain evidence="3">Eric_III</strain>
    </source>
</reference>
<evidence type="ECO:0000313" key="2">
    <source>
        <dbReference type="EMBL" id="AVF24587.1"/>
    </source>
</evidence>
<keyword evidence="1" id="KW-0472">Membrane</keyword>
<keyword evidence="1" id="KW-1133">Transmembrane helix</keyword>
<dbReference type="RefSeq" id="WP_155121067.1">
    <property type="nucleotide sequence ID" value="NZ_CP019655.1"/>
</dbReference>
<sequence>MTDQDRNDKKKKTGKISLFFTILCIVFIALKFTGLLEPVLDFFKK</sequence>
<organism evidence="2 3">
    <name type="scientific">Paenibacillus larvae subsp. larvae</name>
    <dbReference type="NCBI Taxonomy" id="147375"/>
    <lineage>
        <taxon>Bacteria</taxon>
        <taxon>Bacillati</taxon>
        <taxon>Bacillota</taxon>
        <taxon>Bacilli</taxon>
        <taxon>Bacillales</taxon>
        <taxon>Paenibacillaceae</taxon>
        <taxon>Paenibacillus</taxon>
    </lineage>
</organism>
<accession>A0A2L1U903</accession>
<dbReference type="AlphaFoldDB" id="A0A2L1U903"/>
<keyword evidence="1" id="KW-0812">Transmembrane</keyword>
<dbReference type="EMBL" id="CP019655">
    <property type="protein sequence ID" value="AVF24587.1"/>
    <property type="molecule type" value="Genomic_DNA"/>
</dbReference>
<dbReference type="Proteomes" id="UP000239833">
    <property type="component" value="Chromosome"/>
</dbReference>
<protein>
    <submittedName>
        <fullName evidence="2">Uncharacterized protein</fullName>
    </submittedName>
</protein>
<name>A0A2L1U903_9BACL</name>
<gene>
    <name evidence="2" type="ORF">ERICIII_00345</name>
</gene>
<proteinExistence type="predicted"/>
<feature type="transmembrane region" description="Helical" evidence="1">
    <location>
        <begin position="16"/>
        <end position="36"/>
    </location>
</feature>
<evidence type="ECO:0000313" key="3">
    <source>
        <dbReference type="Proteomes" id="UP000239833"/>
    </source>
</evidence>
<evidence type="ECO:0000256" key="1">
    <source>
        <dbReference type="SAM" id="Phobius"/>
    </source>
</evidence>
<dbReference type="GeneID" id="64221189"/>